<accession>A0A916L9A6</accession>
<proteinExistence type="predicted"/>
<dbReference type="Proteomes" id="UP000039021">
    <property type="component" value="Unassembled WGS sequence"/>
</dbReference>
<gene>
    <name evidence="2" type="ORF">ERS007739_01201</name>
</gene>
<protein>
    <submittedName>
        <fullName evidence="2">Uncharacterized protein</fullName>
    </submittedName>
</protein>
<reference evidence="3" key="1">
    <citation type="submission" date="2015-03" db="EMBL/GenBank/DDBJ databases">
        <authorList>
            <consortium name="Pathogen Informatics"/>
        </authorList>
    </citation>
    <scope>NUCLEOTIDE SEQUENCE [LARGE SCALE GENOMIC DNA]</scope>
    <source>
        <strain evidence="3">N09902308</strain>
    </source>
</reference>
<name>A0A916L9A6_MYCTX</name>
<dbReference type="EMBL" id="CSBK01000425">
    <property type="protein sequence ID" value="COX38509.1"/>
    <property type="molecule type" value="Genomic_DNA"/>
</dbReference>
<comment type="caution">
    <text evidence="2">The sequence shown here is derived from an EMBL/GenBank/DDBJ whole genome shotgun (WGS) entry which is preliminary data.</text>
</comment>
<evidence type="ECO:0000256" key="1">
    <source>
        <dbReference type="SAM" id="MobiDB-lite"/>
    </source>
</evidence>
<feature type="compositionally biased region" description="Basic and acidic residues" evidence="1">
    <location>
        <begin position="27"/>
        <end position="36"/>
    </location>
</feature>
<organism evidence="2 3">
    <name type="scientific">Mycobacterium tuberculosis</name>
    <dbReference type="NCBI Taxonomy" id="1773"/>
    <lineage>
        <taxon>Bacteria</taxon>
        <taxon>Bacillati</taxon>
        <taxon>Actinomycetota</taxon>
        <taxon>Actinomycetes</taxon>
        <taxon>Mycobacteriales</taxon>
        <taxon>Mycobacteriaceae</taxon>
        <taxon>Mycobacterium</taxon>
        <taxon>Mycobacterium tuberculosis complex</taxon>
    </lineage>
</organism>
<feature type="region of interest" description="Disordered" evidence="1">
    <location>
        <begin position="26"/>
        <end position="64"/>
    </location>
</feature>
<dbReference type="AlphaFoldDB" id="A0A916L9A6"/>
<sequence>MVIFESGWPSSNIIAIRRGSIASAPRVELRSHDPKRGRVISARSNSRGRKRGSSAYPPRYPGGG</sequence>
<evidence type="ECO:0000313" key="3">
    <source>
        <dbReference type="Proteomes" id="UP000039021"/>
    </source>
</evidence>
<evidence type="ECO:0000313" key="2">
    <source>
        <dbReference type="EMBL" id="COX38509.1"/>
    </source>
</evidence>